<dbReference type="EMBL" id="JAVRQU010000012">
    <property type="protein sequence ID" value="KAK5696866.1"/>
    <property type="molecule type" value="Genomic_DNA"/>
</dbReference>
<dbReference type="InterPro" id="IPR051678">
    <property type="entry name" value="AGP_Transferase"/>
</dbReference>
<dbReference type="PANTHER" id="PTHR21310:SF15">
    <property type="entry name" value="AMINOGLYCOSIDE PHOSPHOTRANSFERASE DOMAIN-CONTAINING PROTEIN"/>
    <property type="match status" value="1"/>
</dbReference>
<dbReference type="InterPro" id="IPR011009">
    <property type="entry name" value="Kinase-like_dom_sf"/>
</dbReference>
<sequence length="305" mass="34788">MTESSEHQWGWAHRIYKLDQHTFTKREPKPHEYVINDDSNEPFPLPNDSRSRLENEFLVLQYLRQHTDIPVPEPISYTVEEGAAILTTSRVVGAVEICECAESDRAQIVEHVEKELHEKILPVLQSLKSRRMGGMTQDDQLVVPPFIGSAYERGASFRRPPESQEAEGEFVLCHNDLSQANIMVDPKTFEIKAIIDWEYAGYFPLEFELKYWRYPPTQKDWKALGRKRVGGIFHDLYESTAAGNPAAPKRTEDWWVYGDDDSDVGAEEQSTVTSQQLVPPTELPDVDQPSEAVTHYQPADSTAAQ</sequence>
<accession>A0AAN7W901</accession>
<dbReference type="Gene3D" id="3.90.1200.10">
    <property type="match status" value="1"/>
</dbReference>
<dbReference type="AlphaFoldDB" id="A0AAN7W901"/>
<evidence type="ECO:0000259" key="2">
    <source>
        <dbReference type="Pfam" id="PF01636"/>
    </source>
</evidence>
<evidence type="ECO:0000313" key="3">
    <source>
        <dbReference type="EMBL" id="KAK5696866.1"/>
    </source>
</evidence>
<proteinExistence type="predicted"/>
<evidence type="ECO:0000313" key="4">
    <source>
        <dbReference type="Proteomes" id="UP001310594"/>
    </source>
</evidence>
<comment type="caution">
    <text evidence="3">The sequence shown here is derived from an EMBL/GenBank/DDBJ whole genome shotgun (WGS) entry which is preliminary data.</text>
</comment>
<gene>
    <name evidence="3" type="ORF">LTR97_008172</name>
</gene>
<evidence type="ECO:0000256" key="1">
    <source>
        <dbReference type="SAM" id="MobiDB-lite"/>
    </source>
</evidence>
<feature type="domain" description="Aminoglycoside phosphotransferase" evidence="2">
    <location>
        <begin position="48"/>
        <end position="209"/>
    </location>
</feature>
<protein>
    <recommendedName>
        <fullName evidence="2">Aminoglycoside phosphotransferase domain-containing protein</fullName>
    </recommendedName>
</protein>
<reference evidence="3" key="1">
    <citation type="submission" date="2023-08" db="EMBL/GenBank/DDBJ databases">
        <title>Black Yeasts Isolated from many extreme environments.</title>
        <authorList>
            <person name="Coleine C."/>
            <person name="Stajich J.E."/>
            <person name="Selbmann L."/>
        </authorList>
    </citation>
    <scope>NUCLEOTIDE SEQUENCE</scope>
    <source>
        <strain evidence="3">CCFEE 5810</strain>
    </source>
</reference>
<dbReference type="Proteomes" id="UP001310594">
    <property type="component" value="Unassembled WGS sequence"/>
</dbReference>
<name>A0AAN7W901_9PEZI</name>
<organism evidence="3 4">
    <name type="scientific">Elasticomyces elasticus</name>
    <dbReference type="NCBI Taxonomy" id="574655"/>
    <lineage>
        <taxon>Eukaryota</taxon>
        <taxon>Fungi</taxon>
        <taxon>Dikarya</taxon>
        <taxon>Ascomycota</taxon>
        <taxon>Pezizomycotina</taxon>
        <taxon>Dothideomycetes</taxon>
        <taxon>Dothideomycetidae</taxon>
        <taxon>Mycosphaerellales</taxon>
        <taxon>Teratosphaeriaceae</taxon>
        <taxon>Elasticomyces</taxon>
    </lineage>
</organism>
<dbReference type="InterPro" id="IPR002575">
    <property type="entry name" value="Aminoglycoside_PTrfase"/>
</dbReference>
<feature type="compositionally biased region" description="Polar residues" evidence="1">
    <location>
        <begin position="268"/>
        <end position="278"/>
    </location>
</feature>
<dbReference type="Pfam" id="PF01636">
    <property type="entry name" value="APH"/>
    <property type="match status" value="1"/>
</dbReference>
<feature type="region of interest" description="Disordered" evidence="1">
    <location>
        <begin position="256"/>
        <end position="305"/>
    </location>
</feature>
<dbReference type="SUPFAM" id="SSF56112">
    <property type="entry name" value="Protein kinase-like (PK-like)"/>
    <property type="match status" value="1"/>
</dbReference>
<dbReference type="Gene3D" id="3.30.200.20">
    <property type="entry name" value="Phosphorylase Kinase, domain 1"/>
    <property type="match status" value="1"/>
</dbReference>
<dbReference type="PANTHER" id="PTHR21310">
    <property type="entry name" value="AMINOGLYCOSIDE PHOSPHOTRANSFERASE-RELATED-RELATED"/>
    <property type="match status" value="1"/>
</dbReference>